<keyword evidence="2" id="KW-1185">Reference proteome</keyword>
<dbReference type="GO" id="GO:0045944">
    <property type="term" value="P:positive regulation of transcription by RNA polymerase II"/>
    <property type="evidence" value="ECO:0007669"/>
    <property type="project" value="TreeGrafter"/>
</dbReference>
<feature type="region of interest" description="Disordered" evidence="1">
    <location>
        <begin position="347"/>
        <end position="421"/>
    </location>
</feature>
<feature type="compositionally biased region" description="Low complexity" evidence="1">
    <location>
        <begin position="397"/>
        <end position="414"/>
    </location>
</feature>
<dbReference type="PANTHER" id="PTHR46007:SF12">
    <property type="entry name" value="C2H2-TYPE DOMAIN-CONTAINING PROTEIN-RELATED"/>
    <property type="match status" value="1"/>
</dbReference>
<proteinExistence type="predicted"/>
<name>A0A914IF08_GLORO</name>
<dbReference type="GO" id="GO:0003713">
    <property type="term" value="F:transcription coactivator activity"/>
    <property type="evidence" value="ECO:0007669"/>
    <property type="project" value="TreeGrafter"/>
</dbReference>
<protein>
    <submittedName>
        <fullName evidence="3">Uncharacterized protein</fullName>
    </submittedName>
</protein>
<evidence type="ECO:0000256" key="1">
    <source>
        <dbReference type="SAM" id="MobiDB-lite"/>
    </source>
</evidence>
<dbReference type="InterPro" id="IPR051647">
    <property type="entry name" value="Mediator_comp_sub12"/>
</dbReference>
<dbReference type="AlphaFoldDB" id="A0A914IF08"/>
<dbReference type="PANTHER" id="PTHR46007">
    <property type="entry name" value="MEDIATOR OF RNA POLYMERASE II TRANSCRIPTION SUBUNIT 12"/>
    <property type="match status" value="1"/>
</dbReference>
<feature type="region of interest" description="Disordered" evidence="1">
    <location>
        <begin position="50"/>
        <end position="71"/>
    </location>
</feature>
<evidence type="ECO:0000313" key="2">
    <source>
        <dbReference type="Proteomes" id="UP000887572"/>
    </source>
</evidence>
<evidence type="ECO:0000313" key="3">
    <source>
        <dbReference type="WBParaSite" id="Gr19_v10_g9628.t1"/>
    </source>
</evidence>
<sequence length="428" mass="47316">MGLKCPSPNFLTVSAKSGPASIQWPLTCSPWAPSFTCLTRKYLPGVATTDQQQQQRKQQQQIDSGGHHHQQHVQLQQQQHLDLDGILGIVWKLNESVRALSADVHASLKSFLFGLLYREDIRIMLDAVAAAVLFDINNLASALRRTTTAVARCPWPLPSALHLQNYVGVNEFARYRLSEPISRYTPCPARGDLFVKKNSRAELLTRIRRRGQATQHPHAFDNGAGRGKLRWQQQQKKQQQTLAAQQQPSLRTTDSGCRPLADEYLLETDVFEHARLRSKNCFNGVFRGANSLFEIGKRTMGFKMNILLLNSTGSEQQVAELCTDERLRRHGTVVAVAILAVAETAQQVDTSPGGGETGGPSGSASGGGGDGRRGGGGRRQPLHAVDNGAGWGKLRWQQQQEKQQQTLAAQQQQTSERTEPYYAVGFTF</sequence>
<accession>A0A914IF08</accession>
<dbReference type="WBParaSite" id="Gr19_v10_g9628.t1">
    <property type="protein sequence ID" value="Gr19_v10_g9628.t1"/>
    <property type="gene ID" value="Gr19_v10_g9628"/>
</dbReference>
<feature type="compositionally biased region" description="Low complexity" evidence="1">
    <location>
        <begin position="51"/>
        <end position="61"/>
    </location>
</feature>
<reference evidence="3" key="1">
    <citation type="submission" date="2022-11" db="UniProtKB">
        <authorList>
            <consortium name="WormBaseParasite"/>
        </authorList>
    </citation>
    <scope>IDENTIFICATION</scope>
</reference>
<dbReference type="GO" id="GO:0016592">
    <property type="term" value="C:mediator complex"/>
    <property type="evidence" value="ECO:0007669"/>
    <property type="project" value="TreeGrafter"/>
</dbReference>
<feature type="compositionally biased region" description="Gly residues" evidence="1">
    <location>
        <begin position="352"/>
        <end position="369"/>
    </location>
</feature>
<organism evidence="2 3">
    <name type="scientific">Globodera rostochiensis</name>
    <name type="common">Golden nematode worm</name>
    <name type="synonym">Heterodera rostochiensis</name>
    <dbReference type="NCBI Taxonomy" id="31243"/>
    <lineage>
        <taxon>Eukaryota</taxon>
        <taxon>Metazoa</taxon>
        <taxon>Ecdysozoa</taxon>
        <taxon>Nematoda</taxon>
        <taxon>Chromadorea</taxon>
        <taxon>Rhabditida</taxon>
        <taxon>Tylenchina</taxon>
        <taxon>Tylenchomorpha</taxon>
        <taxon>Tylenchoidea</taxon>
        <taxon>Heteroderidae</taxon>
        <taxon>Heteroderinae</taxon>
        <taxon>Globodera</taxon>
    </lineage>
</organism>
<dbReference type="Proteomes" id="UP000887572">
    <property type="component" value="Unplaced"/>
</dbReference>